<evidence type="ECO:0000256" key="5">
    <source>
        <dbReference type="ARBA" id="ARBA00023027"/>
    </source>
</evidence>
<dbReference type="InterPro" id="IPR006311">
    <property type="entry name" value="TAT_signal"/>
</dbReference>
<comment type="similarity">
    <text evidence="2 8">Belongs to the complex I 30 kDa subunit family.</text>
</comment>
<dbReference type="NCBIfam" id="NF004733">
    <property type="entry name" value="PRK06074.1-5"/>
    <property type="match status" value="1"/>
</dbReference>
<evidence type="ECO:0000256" key="7">
    <source>
        <dbReference type="ARBA" id="ARBA00049551"/>
    </source>
</evidence>
<dbReference type="Pfam" id="PF00329">
    <property type="entry name" value="Complex1_30kDa"/>
    <property type="match status" value="1"/>
</dbReference>
<evidence type="ECO:0000256" key="3">
    <source>
        <dbReference type="ARBA" id="ARBA00022448"/>
    </source>
</evidence>
<dbReference type="FunFam" id="3.30.460.80:FF:000002">
    <property type="entry name" value="NADH dehydrogenase iron-sulfur protein 3, mitochondrial"/>
    <property type="match status" value="1"/>
</dbReference>
<dbReference type="GO" id="GO:0016020">
    <property type="term" value="C:membrane"/>
    <property type="evidence" value="ECO:0007669"/>
    <property type="project" value="UniProtKB-ARBA"/>
</dbReference>
<dbReference type="SUPFAM" id="SSF143243">
    <property type="entry name" value="Nqo5-like"/>
    <property type="match status" value="1"/>
</dbReference>
<evidence type="ECO:0000313" key="12">
    <source>
        <dbReference type="Proteomes" id="UP001301350"/>
    </source>
</evidence>
<keyword evidence="3 8" id="KW-0813">Transport</keyword>
<evidence type="ECO:0000259" key="10">
    <source>
        <dbReference type="Pfam" id="PF00329"/>
    </source>
</evidence>
<comment type="subcellular location">
    <subcellularLocation>
        <location evidence="1">Mitochondrion</location>
    </subcellularLocation>
</comment>
<dbReference type="PANTHER" id="PTHR10884:SF14">
    <property type="entry name" value="NADH DEHYDROGENASE [UBIQUINONE] IRON-SULFUR PROTEIN 3, MITOCHONDRIAL"/>
    <property type="match status" value="1"/>
</dbReference>
<dbReference type="NCBIfam" id="TIGR01961">
    <property type="entry name" value="NuoC_fam"/>
    <property type="match status" value="1"/>
</dbReference>
<dbReference type="GO" id="GO:0005739">
    <property type="term" value="C:mitochondrion"/>
    <property type="evidence" value="ECO:0007669"/>
    <property type="project" value="UniProtKB-SubCell"/>
</dbReference>
<dbReference type="InterPro" id="IPR037232">
    <property type="entry name" value="NADH_quin_OxRdtase_su_C/D-like"/>
</dbReference>
<dbReference type="InterPro" id="IPR001268">
    <property type="entry name" value="NADH_UbQ_OxRdtase_30kDa_su"/>
</dbReference>
<feature type="region of interest" description="Disordered" evidence="9">
    <location>
        <begin position="36"/>
        <end position="71"/>
    </location>
</feature>
<dbReference type="InterPro" id="IPR010218">
    <property type="entry name" value="NADH_DH_suC"/>
</dbReference>
<feature type="region of interest" description="Disordered" evidence="9">
    <location>
        <begin position="284"/>
        <end position="317"/>
    </location>
</feature>
<dbReference type="GO" id="GO:0008137">
    <property type="term" value="F:NADH dehydrogenase (ubiquinone) activity"/>
    <property type="evidence" value="ECO:0007669"/>
    <property type="project" value="UniProtKB-EC"/>
</dbReference>
<accession>A0AAV9IW09</accession>
<evidence type="ECO:0000256" key="1">
    <source>
        <dbReference type="ARBA" id="ARBA00004173"/>
    </source>
</evidence>
<feature type="compositionally biased region" description="Basic and acidic residues" evidence="9">
    <location>
        <begin position="295"/>
        <end position="304"/>
    </location>
</feature>
<dbReference type="AlphaFoldDB" id="A0AAV9IW09"/>
<evidence type="ECO:0000256" key="4">
    <source>
        <dbReference type="ARBA" id="ARBA00022967"/>
    </source>
</evidence>
<keyword evidence="6" id="KW-0830">Ubiquinone</keyword>
<protein>
    <recommendedName>
        <fullName evidence="10">NADH:ubiquinone oxidoreductase 30kDa subunit domain-containing protein</fullName>
    </recommendedName>
</protein>
<name>A0AAV9IW09_CYACA</name>
<dbReference type="GO" id="GO:0016651">
    <property type="term" value="F:oxidoreductase activity, acting on NAD(P)H"/>
    <property type="evidence" value="ECO:0007669"/>
    <property type="project" value="InterPro"/>
</dbReference>
<keyword evidence="12" id="KW-1185">Reference proteome</keyword>
<keyword evidence="4 8" id="KW-1278">Translocase</keyword>
<dbReference type="HAMAP" id="MF_01357">
    <property type="entry name" value="NDH1_NuoC"/>
    <property type="match status" value="1"/>
</dbReference>
<evidence type="ECO:0000256" key="9">
    <source>
        <dbReference type="SAM" id="MobiDB-lite"/>
    </source>
</evidence>
<evidence type="ECO:0000256" key="6">
    <source>
        <dbReference type="ARBA" id="ARBA00023075"/>
    </source>
</evidence>
<proteinExistence type="inferred from homology"/>
<feature type="compositionally biased region" description="Polar residues" evidence="9">
    <location>
        <begin position="307"/>
        <end position="317"/>
    </location>
</feature>
<dbReference type="Gene3D" id="3.30.460.80">
    <property type="entry name" value="NADH:ubiquinone oxidoreductase, 30kDa subunit"/>
    <property type="match status" value="1"/>
</dbReference>
<dbReference type="PROSITE" id="PS00542">
    <property type="entry name" value="COMPLEX1_30K"/>
    <property type="match status" value="1"/>
</dbReference>
<evidence type="ECO:0000256" key="8">
    <source>
        <dbReference type="RuleBase" id="RU003456"/>
    </source>
</evidence>
<reference evidence="11 12" key="1">
    <citation type="submission" date="2022-07" db="EMBL/GenBank/DDBJ databases">
        <title>Genome-wide signatures of adaptation to extreme environments.</title>
        <authorList>
            <person name="Cho C.H."/>
            <person name="Yoon H.S."/>
        </authorList>
    </citation>
    <scope>NUCLEOTIDE SEQUENCE [LARGE SCALE GENOMIC DNA]</scope>
    <source>
        <strain evidence="11 12">DBV 063 E5</strain>
    </source>
</reference>
<gene>
    <name evidence="11" type="ORF">CDCA_CDCA08G2330</name>
</gene>
<keyword evidence="5 8" id="KW-0520">NAD</keyword>
<dbReference type="Proteomes" id="UP001301350">
    <property type="component" value="Unassembled WGS sequence"/>
</dbReference>
<comment type="caution">
    <text evidence="11">The sequence shown here is derived from an EMBL/GenBank/DDBJ whole genome shotgun (WGS) entry which is preliminary data.</text>
</comment>
<dbReference type="InterPro" id="IPR020396">
    <property type="entry name" value="NADH_UbQ_OxRdtase_CS"/>
</dbReference>
<dbReference type="PROSITE" id="PS51318">
    <property type="entry name" value="TAT"/>
    <property type="match status" value="1"/>
</dbReference>
<evidence type="ECO:0000256" key="2">
    <source>
        <dbReference type="ARBA" id="ARBA00007569"/>
    </source>
</evidence>
<sequence>MWRRALAALGKTGWRRSRRDLLSPPLAAAAAATAAAVPGSLPTPSPAYSPRQHRRTYADASAAAPHPPEMPHTARLEAQKRFLTSLVQMMPDFIRSAQIHRGHDPRPHRAELVLEVPPAATVPVLRFLRNHSSCRFLHFIDCCGVDFPNRPDRFRVVYNLQSLTYNARIRVQTYVDEVTPLESATAVFPGANWFEREVYDMFGVFFVNHPDLRRILSDYGTSFHALRKDFPLSGYEEVRYDELEKRVVYEPVEITQEFRNFDFQTPWEHFPSEGGSEVEFYRLTHGNRGQGDGTEVAKEEKGDDAGGNSSAPSTPAK</sequence>
<evidence type="ECO:0000313" key="11">
    <source>
        <dbReference type="EMBL" id="KAK4536305.1"/>
    </source>
</evidence>
<feature type="domain" description="NADH:ubiquinone oxidoreductase 30kDa subunit" evidence="10">
    <location>
        <begin position="115"/>
        <end position="236"/>
    </location>
</feature>
<dbReference type="PANTHER" id="PTHR10884">
    <property type="entry name" value="NADH DEHYDROGENASE UBIQUINONE IRON-SULFUR PROTEIN 3"/>
    <property type="match status" value="1"/>
</dbReference>
<comment type="catalytic activity">
    <reaction evidence="7">
        <text>a ubiquinone + NADH + 5 H(+)(in) = a ubiquinol + NAD(+) + 4 H(+)(out)</text>
        <dbReference type="Rhea" id="RHEA:29091"/>
        <dbReference type="Rhea" id="RHEA-COMP:9565"/>
        <dbReference type="Rhea" id="RHEA-COMP:9566"/>
        <dbReference type="ChEBI" id="CHEBI:15378"/>
        <dbReference type="ChEBI" id="CHEBI:16389"/>
        <dbReference type="ChEBI" id="CHEBI:17976"/>
        <dbReference type="ChEBI" id="CHEBI:57540"/>
        <dbReference type="ChEBI" id="CHEBI:57945"/>
        <dbReference type="EC" id="7.1.1.2"/>
    </reaction>
</comment>
<dbReference type="EMBL" id="JANCYW010000008">
    <property type="protein sequence ID" value="KAK4536305.1"/>
    <property type="molecule type" value="Genomic_DNA"/>
</dbReference>
<organism evidence="11 12">
    <name type="scientific">Cyanidium caldarium</name>
    <name type="common">Red alga</name>
    <dbReference type="NCBI Taxonomy" id="2771"/>
    <lineage>
        <taxon>Eukaryota</taxon>
        <taxon>Rhodophyta</taxon>
        <taxon>Bangiophyceae</taxon>
        <taxon>Cyanidiales</taxon>
        <taxon>Cyanidiaceae</taxon>
        <taxon>Cyanidium</taxon>
    </lineage>
</organism>